<protein>
    <submittedName>
        <fullName evidence="1">Uncharacterized protein</fullName>
    </submittedName>
</protein>
<accession>A0A643CN24</accession>
<organism evidence="1">
    <name type="scientific">Anaplasma marginale</name>
    <dbReference type="NCBI Taxonomy" id="770"/>
    <lineage>
        <taxon>Bacteria</taxon>
        <taxon>Pseudomonadati</taxon>
        <taxon>Pseudomonadota</taxon>
        <taxon>Alphaproteobacteria</taxon>
        <taxon>Rickettsiales</taxon>
        <taxon>Anaplasmataceae</taxon>
        <taxon>Anaplasma</taxon>
    </lineage>
</organism>
<dbReference type="AlphaFoldDB" id="A0A643CN24"/>
<proteinExistence type="predicted"/>
<gene>
    <name evidence="1" type="ORF">FY207_00740</name>
</gene>
<reference evidence="1" key="1">
    <citation type="submission" date="2019-08" db="EMBL/GenBank/DDBJ databases">
        <authorList>
            <person name="Amaro Estrada I."/>
            <person name="Quiroz Castaneda R.E."/>
            <person name="Martinez Ocampo F."/>
            <person name="Rodriguez Camarillo S.D."/>
        </authorList>
    </citation>
    <scope>NUCLEOTIDE SEQUENCE</scope>
    <source>
        <strain evidence="1">MEX-30-184-02</strain>
    </source>
</reference>
<name>A0A643CN24_ANAMA</name>
<comment type="caution">
    <text evidence="1">The sequence shown here is derived from an EMBL/GenBank/DDBJ whole genome shotgun (WGS) entry which is preliminary data.</text>
</comment>
<sequence>MFDFCAGEPDFLFLCVPLLCGVFACILRVRASLRDGCGLCARQPGCAQFPPLLAFLTACGDVTYVRLLPRNTLVMHGGTRLWAPCLIATNSGPLPAPGAVRTLQHLLVGCLYVRGLTTLPLLSVFACNHNGFSSHFQLWRSWRLHIARSI</sequence>
<dbReference type="EMBL" id="VTCY01000001">
    <property type="protein sequence ID" value="KAB0452889.1"/>
    <property type="molecule type" value="Genomic_DNA"/>
</dbReference>
<evidence type="ECO:0000313" key="1">
    <source>
        <dbReference type="EMBL" id="KAB0452889.1"/>
    </source>
</evidence>